<protein>
    <submittedName>
        <fullName evidence="4">Glycosyl transferase</fullName>
    </submittedName>
</protein>
<dbReference type="Pfam" id="PF08323">
    <property type="entry name" value="Glyco_transf_5"/>
    <property type="match status" value="1"/>
</dbReference>
<dbReference type="GO" id="GO:0016757">
    <property type="term" value="F:glycosyltransferase activity"/>
    <property type="evidence" value="ECO:0007669"/>
    <property type="project" value="UniProtKB-KW"/>
</dbReference>
<dbReference type="PANTHER" id="PTHR45825">
    <property type="entry name" value="GRANULE-BOUND STARCH SYNTHASE 1, CHLOROPLASTIC/AMYLOPLASTIC"/>
    <property type="match status" value="1"/>
</dbReference>
<feature type="domain" description="Starch synthase catalytic" evidence="3">
    <location>
        <begin position="7"/>
        <end position="265"/>
    </location>
</feature>
<evidence type="ECO:0000313" key="4">
    <source>
        <dbReference type="EMBL" id="OII78045.1"/>
    </source>
</evidence>
<dbReference type="PANTHER" id="PTHR45825:SF3">
    <property type="entry name" value="GRANULE-BOUND STARCH SYNTHASE 1, CHLOROPLASTIC_AMYLOPLASTIC"/>
    <property type="match status" value="1"/>
</dbReference>
<dbReference type="VEuPathDB" id="CryptoDB:cand_036930"/>
<dbReference type="RefSeq" id="XP_067069891.1">
    <property type="nucleotide sequence ID" value="XM_067213918.1"/>
</dbReference>
<evidence type="ECO:0000256" key="1">
    <source>
        <dbReference type="ARBA" id="ARBA00022676"/>
    </source>
</evidence>
<reference evidence="4 5" key="1">
    <citation type="submission" date="2016-10" db="EMBL/GenBank/DDBJ databases">
        <title>Reductive evolution of mitochondrial metabolism and differential evolution of invasion-related proteins in Cryptosporidium.</title>
        <authorList>
            <person name="Liu S."/>
            <person name="Roellig D.M."/>
            <person name="Guo Y."/>
            <person name="Li N."/>
            <person name="Frace M.A."/>
            <person name="Tang K."/>
            <person name="Zhang L."/>
            <person name="Feng Y."/>
            <person name="Xiao L."/>
        </authorList>
    </citation>
    <scope>NUCLEOTIDE SEQUENCE [LARGE SCALE GENOMIC DNA]</scope>
    <source>
        <strain evidence="4">30847</strain>
    </source>
</reference>
<keyword evidence="5" id="KW-1185">Reference proteome</keyword>
<name>A0A1J4MYP4_9CRYT</name>
<dbReference type="Gene3D" id="3.40.50.2000">
    <property type="entry name" value="Glycogen Phosphorylase B"/>
    <property type="match status" value="2"/>
</dbReference>
<comment type="caution">
    <text evidence="4">The sequence shown here is derived from an EMBL/GenBank/DDBJ whole genome shotgun (WGS) entry which is preliminary data.</text>
</comment>
<proteinExistence type="predicted"/>
<dbReference type="CDD" id="cd03791">
    <property type="entry name" value="GT5_Glycogen_synthase_DULL1-like"/>
    <property type="match status" value="1"/>
</dbReference>
<dbReference type="InterPro" id="IPR013534">
    <property type="entry name" value="Starch_synth_cat_dom"/>
</dbReference>
<dbReference type="SUPFAM" id="SSF53756">
    <property type="entry name" value="UDP-Glycosyltransferase/glycogen phosphorylase"/>
    <property type="match status" value="1"/>
</dbReference>
<dbReference type="EMBL" id="LRBS01000010">
    <property type="protein sequence ID" value="OII78045.1"/>
    <property type="molecule type" value="Genomic_DNA"/>
</dbReference>
<keyword evidence="1" id="KW-0328">Glycosyltransferase</keyword>
<sequence length="572" mass="64363">MTCKRFQIVFVASEVSPWSYTGGLGEVLGGIPAALGKMGHRVMCISPRWDQYSDAWDTSVHFDFEIDNRIITTRYFHTFRNNVDYVFVDHPLFLERIKGLTQMKYYGPQTGIDWPDNQIRFIVFSHAALIAILKLPLNGYPYGEECAIVCNDWHTALLPALIAQERKKSRCLKTCIFLCIHNIVFQGRFPYESQQKMYGIDEDIFKAYVCYQSLKVGSKSPKTDIINWLKGGIYFADKVLTVSKAFAEEIVQCPSRGIELDEDLRSKGCVGILNGLKDIISPMNLKLCKAAQIPTYNIHDVNFKKTICKSSFQAAIGITSNPTVPIFIFIGRFDVQKGCDVFFEAIRRAFGVKGANGLNSTISTGISTPEAEFEDNETTQRNMDMQSAHIVMMGSGVQSFIQQAEELEMLFPKRFKATSYVKGGLKYLALAAADFLVAPSRFEPCGLVQMEAMRFGCLPVCTPTGGFKETVEHMRTGIHLDREIELESVVSDSSVTSLLNAMSTACSIYRDDTEKLDEMRKRAIETAHKFTLTATAIKYEQMFEECNVSDISQYQSRETTLANIVVTDESIF</sequence>
<organism evidence="4 5">
    <name type="scientific">Cryptosporidium andersoni</name>
    <dbReference type="NCBI Taxonomy" id="117008"/>
    <lineage>
        <taxon>Eukaryota</taxon>
        <taxon>Sar</taxon>
        <taxon>Alveolata</taxon>
        <taxon>Apicomplexa</taxon>
        <taxon>Conoidasida</taxon>
        <taxon>Coccidia</taxon>
        <taxon>Eucoccidiorida</taxon>
        <taxon>Eimeriorina</taxon>
        <taxon>Cryptosporidiidae</taxon>
        <taxon>Cryptosporidium</taxon>
    </lineage>
</organism>
<dbReference type="OrthoDB" id="10263625at2759"/>
<keyword evidence="2 4" id="KW-0808">Transferase</keyword>
<evidence type="ECO:0000259" key="3">
    <source>
        <dbReference type="Pfam" id="PF08323"/>
    </source>
</evidence>
<dbReference type="Pfam" id="PF13692">
    <property type="entry name" value="Glyco_trans_1_4"/>
    <property type="match status" value="1"/>
</dbReference>
<evidence type="ECO:0000256" key="2">
    <source>
        <dbReference type="ARBA" id="ARBA00022679"/>
    </source>
</evidence>
<evidence type="ECO:0000313" key="5">
    <source>
        <dbReference type="Proteomes" id="UP000186804"/>
    </source>
</evidence>
<dbReference type="AlphaFoldDB" id="A0A1J4MYP4"/>
<dbReference type="GeneID" id="92367877"/>
<gene>
    <name evidence="4" type="ORF">cand_036930</name>
</gene>
<accession>A0A1J4MYP4</accession>
<dbReference type="Proteomes" id="UP000186804">
    <property type="component" value="Unassembled WGS sequence"/>
</dbReference>